<evidence type="ECO:0000256" key="1">
    <source>
        <dbReference type="ARBA" id="ARBA00004245"/>
    </source>
</evidence>
<protein>
    <submittedName>
        <fullName evidence="11">Uncharacterized protein</fullName>
    </submittedName>
</protein>
<dbReference type="SMART" id="SM00326">
    <property type="entry name" value="SH3"/>
    <property type="match status" value="1"/>
</dbReference>
<dbReference type="PROSITE" id="PS51741">
    <property type="entry name" value="F_BAR"/>
    <property type="match status" value="1"/>
</dbReference>
<feature type="compositionally biased region" description="Low complexity" evidence="8">
    <location>
        <begin position="614"/>
        <end position="623"/>
    </location>
</feature>
<keyword evidence="2 6" id="KW-0728">SH3 domain</keyword>
<feature type="region of interest" description="Disordered" evidence="8">
    <location>
        <begin position="315"/>
        <end position="459"/>
    </location>
</feature>
<dbReference type="GO" id="GO:0009898">
    <property type="term" value="C:cytoplasmic side of plasma membrane"/>
    <property type="evidence" value="ECO:0007669"/>
    <property type="project" value="TreeGrafter"/>
</dbReference>
<evidence type="ECO:0000256" key="6">
    <source>
        <dbReference type="PROSITE-ProRule" id="PRU00192"/>
    </source>
</evidence>
<keyword evidence="7" id="KW-0175">Coiled coil</keyword>
<sequence length="826" mass="94102">MTRSQISEDHSFVNNFWGHKDTGFQVIQTKIKHSLNTLQEILAFYQERIAIEKEYNKKLLKLNETIVLGSNETGSLKTSLDKLAMENYQMIKYNMKFSKSVSQQNYDKLNNFTLIYSKKIVKLENHMIKLTSRKKDALKNYELYKNKYKDECCQIKSLRFQCQGTWGKELERLEAKLNKLLSGNGSTKRHYQQSCALLQEIEELYVRDWSTILKDFYQLEAERIQVTKVNSFTYCNNVATLCVEHDQAVDNARSIIAQISPNDDLQQFSYNYGTGNKIYAAPEFVDFMEGSEEKPEDGKYTEAQFGTPEYLVRSQTMNRGSNNEGIVTSSPKAKPYTPATSPIKMPPSATTTPSPTKFSSRVLPPQKRQPAQLQEAQQLQHSSYNHRGHHSPIASPVHPVPATATTLEPVSLPPPSLSPYSEPKTPSPNRRDLIQTTHLPVHVPPPKAPSNYSTGGSSADVFSYEENLKADHLEKQEQKFRESNGSSNYSNPTTYTSSNYSSNYSSNSSNDRNWATPRKREIQQVKKYQDKINLNAKELPTFPEHSASTIKLDHSKIPIQKDFSIDFIAKALEDLNSGGNGDINQYRRSVRRAKAEEEIQSQQQQQQQRHHQIQKQSPQQSQKTISHKKSKSVYSYSDIRPAVDYVDDHAEVATRYGSINFTAPEPNTPGSFALNSRGSVRRRPKSMYESSTNNDLDSHSSYQQQSQNNDEFSTPSKPSKKPQRSLSKTPSKSYTNLHSFIQDTPAKPARNDSGYTPSGKPYVSKVRAMYTYKPQHHGELYFKKNWYLYVLHKQEDNWYVCELASEPGAGTIGLVPGNYVKDDNSF</sequence>
<feature type="region of interest" description="Disordered" evidence="8">
    <location>
        <begin position="477"/>
        <end position="517"/>
    </location>
</feature>
<feature type="compositionally biased region" description="Polar residues" evidence="8">
    <location>
        <begin position="708"/>
        <end position="717"/>
    </location>
</feature>
<feature type="region of interest" description="Disordered" evidence="8">
    <location>
        <begin position="660"/>
        <end position="760"/>
    </location>
</feature>
<dbReference type="AlphaFoldDB" id="A0A9P0QP16"/>
<evidence type="ECO:0000256" key="3">
    <source>
        <dbReference type="ARBA" id="ARBA00022490"/>
    </source>
</evidence>
<feature type="region of interest" description="Disordered" evidence="8">
    <location>
        <begin position="589"/>
        <end position="633"/>
    </location>
</feature>
<dbReference type="Pfam" id="PF00611">
    <property type="entry name" value="FCH"/>
    <property type="match status" value="1"/>
</dbReference>
<comment type="subcellular location">
    <subcellularLocation>
        <location evidence="1">Cytoplasm</location>
        <location evidence="1">Cytoskeleton</location>
    </subcellularLocation>
</comment>
<dbReference type="InterPro" id="IPR027267">
    <property type="entry name" value="AH/BAR_dom_sf"/>
</dbReference>
<evidence type="ECO:0000256" key="5">
    <source>
        <dbReference type="ARBA" id="ARBA00023212"/>
    </source>
</evidence>
<evidence type="ECO:0000313" key="12">
    <source>
        <dbReference type="Proteomes" id="UP000837801"/>
    </source>
</evidence>
<feature type="domain" description="F-BAR" evidence="10">
    <location>
        <begin position="10"/>
        <end position="264"/>
    </location>
</feature>
<evidence type="ECO:0000256" key="4">
    <source>
        <dbReference type="ARBA" id="ARBA00022553"/>
    </source>
</evidence>
<keyword evidence="4" id="KW-0597">Phosphoprotein</keyword>
<keyword evidence="3" id="KW-0963">Cytoplasm</keyword>
<proteinExistence type="predicted"/>
<reference evidence="11" key="1">
    <citation type="submission" date="2022-03" db="EMBL/GenBank/DDBJ databases">
        <authorList>
            <person name="Legras J.-L."/>
            <person name="Devillers H."/>
            <person name="Grondin C."/>
        </authorList>
    </citation>
    <scope>NUCLEOTIDE SEQUENCE</scope>
    <source>
        <strain evidence="11">CLIB 1423</strain>
    </source>
</reference>
<dbReference type="Gene3D" id="1.20.1270.60">
    <property type="entry name" value="Arfaptin homology (AH) domain/BAR domain"/>
    <property type="match status" value="1"/>
</dbReference>
<feature type="compositionally biased region" description="Low complexity" evidence="8">
    <location>
        <begin position="346"/>
        <end position="380"/>
    </location>
</feature>
<evidence type="ECO:0000313" key="11">
    <source>
        <dbReference type="EMBL" id="CAH2352769.1"/>
    </source>
</evidence>
<dbReference type="InterPro" id="IPR001060">
    <property type="entry name" value="FCH_dom"/>
</dbReference>
<feature type="compositionally biased region" description="Polar residues" evidence="8">
    <location>
        <begin position="668"/>
        <end position="678"/>
    </location>
</feature>
<dbReference type="GO" id="GO:0030036">
    <property type="term" value="P:actin cytoskeleton organization"/>
    <property type="evidence" value="ECO:0007669"/>
    <property type="project" value="UniProtKB-ARBA"/>
</dbReference>
<dbReference type="PANTHER" id="PTHR23065">
    <property type="entry name" value="PROLINE-SERINE-THREONINE PHOSPHATASE INTERACTING PROTEIN 1"/>
    <property type="match status" value="1"/>
</dbReference>
<dbReference type="SMART" id="SM00055">
    <property type="entry name" value="FCH"/>
    <property type="match status" value="1"/>
</dbReference>
<dbReference type="GO" id="GO:0120104">
    <property type="term" value="C:mitotic actomyosin contractile ring, proximal layer"/>
    <property type="evidence" value="ECO:0007669"/>
    <property type="project" value="TreeGrafter"/>
</dbReference>
<organism evidence="11 12">
    <name type="scientific">[Candida] railenensis</name>
    <dbReference type="NCBI Taxonomy" id="45579"/>
    <lineage>
        <taxon>Eukaryota</taxon>
        <taxon>Fungi</taxon>
        <taxon>Dikarya</taxon>
        <taxon>Ascomycota</taxon>
        <taxon>Saccharomycotina</taxon>
        <taxon>Pichiomycetes</taxon>
        <taxon>Debaryomycetaceae</taxon>
        <taxon>Kurtzmaniella</taxon>
    </lineage>
</organism>
<evidence type="ECO:0000256" key="2">
    <source>
        <dbReference type="ARBA" id="ARBA00022443"/>
    </source>
</evidence>
<gene>
    <name evidence="11" type="ORF">CLIB1423_08S00672</name>
</gene>
<dbReference type="GO" id="GO:0005543">
    <property type="term" value="F:phospholipid binding"/>
    <property type="evidence" value="ECO:0007669"/>
    <property type="project" value="TreeGrafter"/>
</dbReference>
<accession>A0A9P0QP16</accession>
<evidence type="ECO:0000259" key="9">
    <source>
        <dbReference type="PROSITE" id="PS50002"/>
    </source>
</evidence>
<dbReference type="InterPro" id="IPR031160">
    <property type="entry name" value="F_BAR_dom"/>
</dbReference>
<dbReference type="PROSITE" id="PS50002">
    <property type="entry name" value="SH3"/>
    <property type="match status" value="1"/>
</dbReference>
<evidence type="ECO:0000256" key="7">
    <source>
        <dbReference type="PROSITE-ProRule" id="PRU01077"/>
    </source>
</evidence>
<evidence type="ECO:0000259" key="10">
    <source>
        <dbReference type="PROSITE" id="PS51741"/>
    </source>
</evidence>
<feature type="compositionally biased region" description="Polar residues" evidence="8">
    <location>
        <begin position="724"/>
        <end position="742"/>
    </location>
</feature>
<evidence type="ECO:0000256" key="8">
    <source>
        <dbReference type="SAM" id="MobiDB-lite"/>
    </source>
</evidence>
<name>A0A9P0QP16_9ASCO</name>
<feature type="compositionally biased region" description="Low complexity" evidence="8">
    <location>
        <begin position="483"/>
        <end position="510"/>
    </location>
</feature>
<dbReference type="SUPFAM" id="SSF103657">
    <property type="entry name" value="BAR/IMD domain-like"/>
    <property type="match status" value="1"/>
</dbReference>
<feature type="domain" description="SH3" evidence="9">
    <location>
        <begin position="761"/>
        <end position="825"/>
    </location>
</feature>
<dbReference type="PANTHER" id="PTHR23065:SF7">
    <property type="entry name" value="NOSTRIN, ISOFORM H"/>
    <property type="match status" value="1"/>
</dbReference>
<dbReference type="InterPro" id="IPR001452">
    <property type="entry name" value="SH3_domain"/>
</dbReference>
<dbReference type="EMBL" id="CAKXYY010000008">
    <property type="protein sequence ID" value="CAH2352769.1"/>
    <property type="molecule type" value="Genomic_DNA"/>
</dbReference>
<dbReference type="Proteomes" id="UP000837801">
    <property type="component" value="Unassembled WGS sequence"/>
</dbReference>
<comment type="caution">
    <text evidence="11">The sequence shown here is derived from an EMBL/GenBank/DDBJ whole genome shotgun (WGS) entry which is preliminary data.</text>
</comment>
<dbReference type="InterPro" id="IPR036028">
    <property type="entry name" value="SH3-like_dom_sf"/>
</dbReference>
<feature type="compositionally biased region" description="Polar residues" evidence="8">
    <location>
        <begin position="315"/>
        <end position="331"/>
    </location>
</feature>
<dbReference type="Gene3D" id="2.30.30.40">
    <property type="entry name" value="SH3 Domains"/>
    <property type="match status" value="1"/>
</dbReference>
<dbReference type="SUPFAM" id="SSF50044">
    <property type="entry name" value="SH3-domain"/>
    <property type="match status" value="1"/>
</dbReference>
<dbReference type="Pfam" id="PF00018">
    <property type="entry name" value="SH3_1"/>
    <property type="match status" value="1"/>
</dbReference>
<dbReference type="CDD" id="cd00174">
    <property type="entry name" value="SH3"/>
    <property type="match status" value="1"/>
</dbReference>
<keyword evidence="5" id="KW-0206">Cytoskeleton</keyword>
<dbReference type="OrthoDB" id="27823at2759"/>
<keyword evidence="12" id="KW-1185">Reference proteome</keyword>